<gene>
    <name evidence="2" type="ORF">BWI75_25735</name>
</gene>
<proteinExistence type="predicted"/>
<dbReference type="Pfam" id="PF08808">
    <property type="entry name" value="RES"/>
    <property type="match status" value="1"/>
</dbReference>
<dbReference type="OrthoDB" id="425502at2"/>
<organism evidence="2 3">
    <name type="scientific">Gloeocapsopsis dulcis AAB1 = 1H9</name>
    <dbReference type="NCBI Taxonomy" id="1433147"/>
    <lineage>
        <taxon>Bacteria</taxon>
        <taxon>Bacillati</taxon>
        <taxon>Cyanobacteriota</taxon>
        <taxon>Cyanophyceae</taxon>
        <taxon>Oscillatoriophycideae</taxon>
        <taxon>Chroococcales</taxon>
        <taxon>Chroococcaceae</taxon>
        <taxon>Gloeocapsopsis</taxon>
        <taxon>Gloeocapsopsis dulcis</taxon>
    </lineage>
</organism>
<keyword evidence="3" id="KW-1185">Reference proteome</keyword>
<accession>A0A6N8G365</accession>
<dbReference type="RefSeq" id="WP_105221899.1">
    <property type="nucleotide sequence ID" value="NZ_CAWNSU010000121.1"/>
</dbReference>
<evidence type="ECO:0000313" key="3">
    <source>
        <dbReference type="Proteomes" id="UP000441797"/>
    </source>
</evidence>
<reference evidence="2 3" key="1">
    <citation type="journal article" date="2019" name="Front. Microbiol.">
        <title>Genomic Features for Desiccation Tolerance and Sugar Biosynthesis in the Extremophile Gloeocapsopsis sp. UTEX B3054.</title>
        <authorList>
            <person name="Urrejola C."/>
            <person name="Alcorta J."/>
            <person name="Salas L."/>
            <person name="Vasquez M."/>
            <person name="Polz M.F."/>
            <person name="Vicuna R."/>
            <person name="Diez B."/>
        </authorList>
    </citation>
    <scope>NUCLEOTIDE SEQUENCE [LARGE SCALE GENOMIC DNA]</scope>
    <source>
        <strain evidence="2 3">1H9</strain>
    </source>
</reference>
<dbReference type="InterPro" id="IPR014914">
    <property type="entry name" value="RES_dom"/>
</dbReference>
<feature type="domain" description="RES" evidence="1">
    <location>
        <begin position="40"/>
        <end position="174"/>
    </location>
</feature>
<dbReference type="AlphaFoldDB" id="A0A6N8G365"/>
<sequence>MNESRPAPHPDPPEDLATRKLPLVQLESAMYRIHKSQYSPLYYGNSGRSRFDAPNREYGVMYVGTDSCSCFIETFGWQTGYKVVAISELRRYSISQLQSQRQLTLVDLTGSGLARIGADARVCDGEHGLAQKWALSLWKHPDNADGIYYRARHDPSRYCAAIFDRAQADITIEKTKPCWSDSFRETLANILDTYEFGLV</sequence>
<name>A0A6N8G365_9CHRO</name>
<evidence type="ECO:0000313" key="2">
    <source>
        <dbReference type="EMBL" id="MUL39561.1"/>
    </source>
</evidence>
<protein>
    <recommendedName>
        <fullName evidence="1">RES domain-containing protein</fullName>
    </recommendedName>
</protein>
<dbReference type="SMART" id="SM00953">
    <property type="entry name" value="RES"/>
    <property type="match status" value="1"/>
</dbReference>
<evidence type="ECO:0000259" key="1">
    <source>
        <dbReference type="SMART" id="SM00953"/>
    </source>
</evidence>
<dbReference type="EMBL" id="NAPY01000100">
    <property type="protein sequence ID" value="MUL39561.1"/>
    <property type="molecule type" value="Genomic_DNA"/>
</dbReference>
<comment type="caution">
    <text evidence="2">The sequence shown here is derived from an EMBL/GenBank/DDBJ whole genome shotgun (WGS) entry which is preliminary data.</text>
</comment>
<dbReference type="Proteomes" id="UP000441797">
    <property type="component" value="Unassembled WGS sequence"/>
</dbReference>